<dbReference type="STRING" id="72664.V4M6W7"/>
<dbReference type="OMA" id="QPFANFD"/>
<evidence type="ECO:0000313" key="3">
    <source>
        <dbReference type="EMBL" id="ESQ48068.1"/>
    </source>
</evidence>
<dbReference type="KEGG" id="eus:EUTSA_v10022101mg"/>
<dbReference type="Pfam" id="PF05678">
    <property type="entry name" value="VQ"/>
    <property type="match status" value="1"/>
</dbReference>
<reference evidence="3 4" key="1">
    <citation type="journal article" date="2013" name="Front. Plant Sci.">
        <title>The Reference Genome of the Halophytic Plant Eutrema salsugineum.</title>
        <authorList>
            <person name="Yang R."/>
            <person name="Jarvis D.E."/>
            <person name="Chen H."/>
            <person name="Beilstein M.A."/>
            <person name="Grimwood J."/>
            <person name="Jenkins J."/>
            <person name="Shu S."/>
            <person name="Prochnik S."/>
            <person name="Xin M."/>
            <person name="Ma C."/>
            <person name="Schmutz J."/>
            <person name="Wing R.A."/>
            <person name="Mitchell-Olds T."/>
            <person name="Schumaker K.S."/>
            <person name="Wang X."/>
        </authorList>
    </citation>
    <scope>NUCLEOTIDE SEQUENCE [LARGE SCALE GENOMIC DNA]</scope>
</reference>
<evidence type="ECO:0000259" key="2">
    <source>
        <dbReference type="Pfam" id="PF05678"/>
    </source>
</evidence>
<gene>
    <name evidence="3" type="ORF">EUTSA_v10022101mg</name>
</gene>
<proteinExistence type="predicted"/>
<evidence type="ECO:0000256" key="1">
    <source>
        <dbReference type="SAM" id="MobiDB-lite"/>
    </source>
</evidence>
<dbReference type="OrthoDB" id="1107767at2759"/>
<feature type="region of interest" description="Disordered" evidence="1">
    <location>
        <begin position="98"/>
        <end position="137"/>
    </location>
</feature>
<dbReference type="eggNOG" id="ENOG502S37N">
    <property type="taxonomic scope" value="Eukaryota"/>
</dbReference>
<feature type="region of interest" description="Disordered" evidence="1">
    <location>
        <begin position="1"/>
        <end position="69"/>
    </location>
</feature>
<feature type="domain" description="VQ" evidence="2">
    <location>
        <begin position="76"/>
        <end position="98"/>
    </location>
</feature>
<sequence>MSSTFNDHHHPHHPKREPNDNNSSAGVGIIYPPSPSPSPLLKLNKDSHVIKKPPSPSSSSSTAAKPRQPVIIYTNTPKIIHTNPKDFMSLVQKLTGMSRSDVDSGGTTDRGGKSINQSVSDLTVDRKSNRNRCGGGHNSYNRNYSGAGAGNGKGIFFNNATICEDSESSSVITTDENIGGGEHGQVNSSLPYSAVAVAVAIPPPLHPPPPPSPPPSLSMYDTAGINYGAYFSTFSIFPPAADNFLCGNQPFANFDDPLYFAPNTRSSFSSSSSSGFDGLTEFRDF</sequence>
<dbReference type="Proteomes" id="UP000030689">
    <property type="component" value="Unassembled WGS sequence"/>
</dbReference>
<dbReference type="GO" id="GO:0080092">
    <property type="term" value="P:regulation of pollen tube growth"/>
    <property type="evidence" value="ECO:0007669"/>
    <property type="project" value="EnsemblPlants"/>
</dbReference>
<dbReference type="EMBL" id="KI517408">
    <property type="protein sequence ID" value="ESQ48068.1"/>
    <property type="molecule type" value="Genomic_DNA"/>
</dbReference>
<dbReference type="Gramene" id="ESQ48068">
    <property type="protein sequence ID" value="ESQ48068"/>
    <property type="gene ID" value="EUTSA_v10022101mg"/>
</dbReference>
<evidence type="ECO:0000313" key="4">
    <source>
        <dbReference type="Proteomes" id="UP000030689"/>
    </source>
</evidence>
<dbReference type="PANTHER" id="PTHR33143">
    <property type="entry name" value="F16F4.1 PROTEIN-RELATED"/>
    <property type="match status" value="1"/>
</dbReference>
<dbReference type="PANTHER" id="PTHR33143:SF66">
    <property type="entry name" value="VQ MOTIF-CONTAINING PROTEIN 20"/>
    <property type="match status" value="1"/>
</dbReference>
<protein>
    <recommendedName>
        <fullName evidence="2">VQ domain-containing protein</fullName>
    </recommendedName>
</protein>
<name>V4M6W7_EUTSA</name>
<dbReference type="InterPro" id="IPR008889">
    <property type="entry name" value="VQ"/>
</dbReference>
<organism evidence="3 4">
    <name type="scientific">Eutrema salsugineum</name>
    <name type="common">Saltwater cress</name>
    <name type="synonym">Sisymbrium salsugineum</name>
    <dbReference type="NCBI Taxonomy" id="72664"/>
    <lineage>
        <taxon>Eukaryota</taxon>
        <taxon>Viridiplantae</taxon>
        <taxon>Streptophyta</taxon>
        <taxon>Embryophyta</taxon>
        <taxon>Tracheophyta</taxon>
        <taxon>Spermatophyta</taxon>
        <taxon>Magnoliopsida</taxon>
        <taxon>eudicotyledons</taxon>
        <taxon>Gunneridae</taxon>
        <taxon>Pentapetalae</taxon>
        <taxon>rosids</taxon>
        <taxon>malvids</taxon>
        <taxon>Brassicales</taxon>
        <taxon>Brassicaceae</taxon>
        <taxon>Eutremeae</taxon>
        <taxon>Eutrema</taxon>
    </lineage>
</organism>
<keyword evidence="4" id="KW-1185">Reference proteome</keyword>
<dbReference type="InterPro" id="IPR039607">
    <property type="entry name" value="VQ_8/17/18/20/21/25"/>
</dbReference>
<accession>V4M6W7</accession>
<dbReference type="AlphaFoldDB" id="V4M6W7"/>
<dbReference type="GO" id="GO:0005634">
    <property type="term" value="C:nucleus"/>
    <property type="evidence" value="ECO:0007669"/>
    <property type="project" value="TreeGrafter"/>
</dbReference>